<gene>
    <name evidence="7" type="ORF">CUNI_LOCUS11397</name>
</gene>
<dbReference type="PANTHER" id="PTHR34104">
    <property type="entry name" value="TRANSMEMBRANE PROTEIN 254"/>
    <property type="match status" value="1"/>
</dbReference>
<evidence type="ECO:0000256" key="3">
    <source>
        <dbReference type="ARBA" id="ARBA00022989"/>
    </source>
</evidence>
<keyword evidence="8" id="KW-1185">Reference proteome</keyword>
<proteinExistence type="predicted"/>
<dbReference type="PANTHER" id="PTHR34104:SF3">
    <property type="entry name" value="TRANSMEMBRANE PROTEIN 254"/>
    <property type="match status" value="1"/>
</dbReference>
<keyword evidence="3 6" id="KW-1133">Transmembrane helix</keyword>
<dbReference type="Pfam" id="PF14934">
    <property type="entry name" value="TMEM254"/>
    <property type="match status" value="1"/>
</dbReference>
<name>A0A8S3Z9H5_9EUPU</name>
<keyword evidence="2 6" id="KW-0812">Transmembrane</keyword>
<keyword evidence="4 6" id="KW-0472">Membrane</keyword>
<dbReference type="InterPro" id="IPR028110">
    <property type="entry name" value="TMEM254"/>
</dbReference>
<evidence type="ECO:0000256" key="5">
    <source>
        <dbReference type="ARBA" id="ARBA00034834"/>
    </source>
</evidence>
<comment type="subcellular location">
    <subcellularLocation>
        <location evidence="1">Membrane</location>
        <topology evidence="1">Multi-pass membrane protein</topology>
    </subcellularLocation>
</comment>
<dbReference type="Proteomes" id="UP000678393">
    <property type="component" value="Unassembled WGS sequence"/>
</dbReference>
<dbReference type="OrthoDB" id="9984821at2759"/>
<dbReference type="GO" id="GO:0016020">
    <property type="term" value="C:membrane"/>
    <property type="evidence" value="ECO:0007669"/>
    <property type="project" value="UniProtKB-SubCell"/>
</dbReference>
<reference evidence="7" key="1">
    <citation type="submission" date="2021-04" db="EMBL/GenBank/DDBJ databases">
        <authorList>
            <consortium name="Molecular Ecology Group"/>
        </authorList>
    </citation>
    <scope>NUCLEOTIDE SEQUENCE</scope>
</reference>
<protein>
    <recommendedName>
        <fullName evidence="5">Transmembrane protein 254</fullName>
    </recommendedName>
</protein>
<feature type="transmembrane region" description="Helical" evidence="6">
    <location>
        <begin position="31"/>
        <end position="49"/>
    </location>
</feature>
<dbReference type="AlphaFoldDB" id="A0A8S3Z9H5"/>
<evidence type="ECO:0000313" key="8">
    <source>
        <dbReference type="Proteomes" id="UP000678393"/>
    </source>
</evidence>
<feature type="transmembrane region" description="Helical" evidence="6">
    <location>
        <begin position="108"/>
        <end position="127"/>
    </location>
</feature>
<evidence type="ECO:0000256" key="6">
    <source>
        <dbReference type="SAM" id="Phobius"/>
    </source>
</evidence>
<evidence type="ECO:0000256" key="2">
    <source>
        <dbReference type="ARBA" id="ARBA00022692"/>
    </source>
</evidence>
<evidence type="ECO:0000256" key="4">
    <source>
        <dbReference type="ARBA" id="ARBA00023136"/>
    </source>
</evidence>
<comment type="caution">
    <text evidence="7">The sequence shown here is derived from an EMBL/GenBank/DDBJ whole genome shotgun (WGS) entry which is preliminary data.</text>
</comment>
<feature type="transmembrane region" description="Helical" evidence="6">
    <location>
        <begin position="70"/>
        <end position="88"/>
    </location>
</feature>
<evidence type="ECO:0000313" key="7">
    <source>
        <dbReference type="EMBL" id="CAG5125839.1"/>
    </source>
</evidence>
<evidence type="ECO:0000256" key="1">
    <source>
        <dbReference type="ARBA" id="ARBA00004141"/>
    </source>
</evidence>
<accession>A0A8S3Z9H5</accession>
<organism evidence="7 8">
    <name type="scientific">Candidula unifasciata</name>
    <dbReference type="NCBI Taxonomy" id="100452"/>
    <lineage>
        <taxon>Eukaryota</taxon>
        <taxon>Metazoa</taxon>
        <taxon>Spiralia</taxon>
        <taxon>Lophotrochozoa</taxon>
        <taxon>Mollusca</taxon>
        <taxon>Gastropoda</taxon>
        <taxon>Heterobranchia</taxon>
        <taxon>Euthyneura</taxon>
        <taxon>Panpulmonata</taxon>
        <taxon>Eupulmonata</taxon>
        <taxon>Stylommatophora</taxon>
        <taxon>Helicina</taxon>
        <taxon>Helicoidea</taxon>
        <taxon>Geomitridae</taxon>
        <taxon>Candidula</taxon>
    </lineage>
</organism>
<dbReference type="EMBL" id="CAJHNH020002184">
    <property type="protein sequence ID" value="CAG5125839.1"/>
    <property type="molecule type" value="Genomic_DNA"/>
</dbReference>
<sequence length="136" mass="14975">MAADGNIRRNGASGRNARNFDPNYFRLPTPFWMVTILSGLCLLAAATLSPESIPTYLGPVRTFGVYMGTSHPNVCVFISIGTVIIHILEAAYAGKVCLRRKMTTSATIKWILSTFVFGFSSLTLRLLPYKPDAKEK</sequence>